<protein>
    <recommendedName>
        <fullName evidence="3">F-box domain-containing protein</fullName>
    </recommendedName>
</protein>
<keyword evidence="2" id="KW-1185">Reference proteome</keyword>
<evidence type="ECO:0000313" key="1">
    <source>
        <dbReference type="EMBL" id="RKO92306.1"/>
    </source>
</evidence>
<dbReference type="AlphaFoldDB" id="A0A4P9WNG6"/>
<evidence type="ECO:0000313" key="2">
    <source>
        <dbReference type="Proteomes" id="UP000269721"/>
    </source>
</evidence>
<name>A0A4P9WNG6_9FUNG</name>
<reference evidence="2" key="1">
    <citation type="journal article" date="2018" name="Nat. Microbiol.">
        <title>Leveraging single-cell genomics to expand the fungal tree of life.</title>
        <authorList>
            <person name="Ahrendt S.R."/>
            <person name="Quandt C.A."/>
            <person name="Ciobanu D."/>
            <person name="Clum A."/>
            <person name="Salamov A."/>
            <person name="Andreopoulos B."/>
            <person name="Cheng J.F."/>
            <person name="Woyke T."/>
            <person name="Pelin A."/>
            <person name="Henrissat B."/>
            <person name="Reynolds N.K."/>
            <person name="Benny G.L."/>
            <person name="Smith M.E."/>
            <person name="James T.Y."/>
            <person name="Grigoriev I.V."/>
        </authorList>
    </citation>
    <scope>NUCLEOTIDE SEQUENCE [LARGE SCALE GENOMIC DNA]</scope>
</reference>
<proteinExistence type="predicted"/>
<accession>A0A4P9WNG6</accession>
<dbReference type="EMBL" id="KZ994693">
    <property type="protein sequence ID" value="RKO92306.1"/>
    <property type="molecule type" value="Genomic_DNA"/>
</dbReference>
<evidence type="ECO:0008006" key="3">
    <source>
        <dbReference type="Google" id="ProtNLM"/>
    </source>
</evidence>
<dbReference type="Gene3D" id="3.80.10.10">
    <property type="entry name" value="Ribonuclease Inhibitor"/>
    <property type="match status" value="1"/>
</dbReference>
<dbReference type="SUPFAM" id="SSF52047">
    <property type="entry name" value="RNI-like"/>
    <property type="match status" value="1"/>
</dbReference>
<dbReference type="Proteomes" id="UP000269721">
    <property type="component" value="Unassembled WGS sequence"/>
</dbReference>
<dbReference type="InterPro" id="IPR032675">
    <property type="entry name" value="LRR_dom_sf"/>
</dbReference>
<gene>
    <name evidence="1" type="ORF">BDK51DRAFT_38872</name>
</gene>
<organism evidence="1 2">
    <name type="scientific">Blyttiomyces helicus</name>
    <dbReference type="NCBI Taxonomy" id="388810"/>
    <lineage>
        <taxon>Eukaryota</taxon>
        <taxon>Fungi</taxon>
        <taxon>Fungi incertae sedis</taxon>
        <taxon>Chytridiomycota</taxon>
        <taxon>Chytridiomycota incertae sedis</taxon>
        <taxon>Chytridiomycetes</taxon>
        <taxon>Chytridiomycetes incertae sedis</taxon>
        <taxon>Blyttiomyces</taxon>
    </lineage>
</organism>
<sequence>MPPFPLLRIALPMFVNLRAINITDDCRAASLGAVASLFWVSDRLLAVIWNVGAHCYRDSLYESQWVTVEKAVGQFFRFRAPAEAPIMERFGAMQWLGIRADFFTSLAPQAPLLGKVCLTSPSLIEDHDILDLVTAFPGIEELDLARQRMLTDAALLPLHTHRPLKILGIQYTPFTDPAVSALLVARGSFLEGLDIRGNTWPTP</sequence>